<comment type="caution">
    <text evidence="11">The sequence shown here is derived from an EMBL/GenBank/DDBJ whole genome shotgun (WGS) entry which is preliminary data.</text>
</comment>
<dbReference type="PANTHER" id="PTHR42918">
    <property type="entry name" value="LYSYL-TRNA SYNTHETASE"/>
    <property type="match status" value="1"/>
</dbReference>
<dbReference type="PRINTS" id="PR00982">
    <property type="entry name" value="TRNASYNTHLYS"/>
</dbReference>
<dbReference type="GO" id="GO:0005524">
    <property type="term" value="F:ATP binding"/>
    <property type="evidence" value="ECO:0007669"/>
    <property type="project" value="UniProtKB-UniRule"/>
</dbReference>
<dbReference type="SUPFAM" id="SSF50249">
    <property type="entry name" value="Nucleic acid-binding proteins"/>
    <property type="match status" value="1"/>
</dbReference>
<feature type="binding site" evidence="7">
    <location>
        <position position="484"/>
    </location>
    <ligand>
        <name>Mg(2+)</name>
        <dbReference type="ChEBI" id="CHEBI:18420"/>
        <label>1</label>
    </ligand>
</feature>
<evidence type="ECO:0000256" key="6">
    <source>
        <dbReference type="ARBA" id="ARBA00048573"/>
    </source>
</evidence>
<sequence length="575" mass="63739">MYWHFDTLGCMTNPEQSAEDTAEQHTQQPEDAPVMTTVEHAELLLEQDKKIRSNIDEGKSLDEAIDPSNKEFGPLAHPEQVQMRVAKRALMLKEGVQPYPVHVDVTATIGQVRAKYDGKLNAGDETQDVVGVAGRVLFLRNGGGLCFVKLAQGDGTAIQGMISKKEIGADSLKQFKQMVDLGDHLFLKGRVIASKTGELSVFASEWRIAAKALQPLPALHKELSDDTRTRKPYIGMIADERIRDMVRKRSAVVSSLRHTFEGHDFLEVETPMLQTVHGGAAARPFTTHMNAFDIDLYLRIAPELFLKRCLVGGIDRVFEINRDFRNEGVDATHAPEFTMLEAYQAYGNYDTIAALVKELIVKSALDAFGSTKVTLLNGEEYDFGGEWKTISMYDSLSEALGEEIIPNGGPDNPGTSVEHLGKIADKLGVERDDVENHGKLVEHLWEHFYEDKLYEPTFVRDFPVETSPLVKSHRSKPGVVEKWDLYVRGFELATGYSELNDPVVQRERFVAQAKDALAGDVEAMDIDEDFLEALGVGMPPAGGTGMGIDRLLIALTGATIRETITFPLTKPLNLQ</sequence>
<keyword evidence="4 7" id="KW-0067">ATP-binding</keyword>
<dbReference type="HAMAP" id="MF_00252">
    <property type="entry name" value="Lys_tRNA_synth_class2"/>
    <property type="match status" value="1"/>
</dbReference>
<evidence type="ECO:0000256" key="5">
    <source>
        <dbReference type="ARBA" id="ARBA00023146"/>
    </source>
</evidence>
<dbReference type="Proteomes" id="UP000029093">
    <property type="component" value="Unassembled WGS sequence"/>
</dbReference>
<feature type="binding site" evidence="7">
    <location>
        <position position="491"/>
    </location>
    <ligand>
        <name>Mg(2+)</name>
        <dbReference type="ChEBI" id="CHEBI:18420"/>
        <label>1</label>
    </ligand>
</feature>
<dbReference type="EMBL" id="JGYQ01000016">
    <property type="protein sequence ID" value="KFI46353.1"/>
    <property type="molecule type" value="Genomic_DNA"/>
</dbReference>
<dbReference type="InterPro" id="IPR045864">
    <property type="entry name" value="aa-tRNA-synth_II/BPL/LPL"/>
</dbReference>
<evidence type="ECO:0000313" key="11">
    <source>
        <dbReference type="EMBL" id="KFI46353.1"/>
    </source>
</evidence>
<dbReference type="CDD" id="cd04322">
    <property type="entry name" value="LysRS_N"/>
    <property type="match status" value="1"/>
</dbReference>
<dbReference type="InterPro" id="IPR004364">
    <property type="entry name" value="Aa-tRNA-synt_II"/>
</dbReference>
<comment type="subunit">
    <text evidence="7">Homodimer.</text>
</comment>
<dbReference type="GO" id="GO:0005829">
    <property type="term" value="C:cytosol"/>
    <property type="evidence" value="ECO:0007669"/>
    <property type="project" value="TreeGrafter"/>
</dbReference>
<dbReference type="GO" id="GO:0004824">
    <property type="term" value="F:lysine-tRNA ligase activity"/>
    <property type="evidence" value="ECO:0007669"/>
    <property type="project" value="UniProtKB-UniRule"/>
</dbReference>
<keyword evidence="1 7" id="KW-0436">Ligase</keyword>
<dbReference type="SUPFAM" id="SSF55681">
    <property type="entry name" value="Class II aaRS and biotin synthetases"/>
    <property type="match status" value="1"/>
</dbReference>
<name>A0A086ZIK3_9BIFI</name>
<gene>
    <name evidence="7" type="primary">lysS</name>
    <name evidence="11" type="ORF">BBOU_1444</name>
</gene>
<evidence type="ECO:0000313" key="12">
    <source>
        <dbReference type="Proteomes" id="UP000029093"/>
    </source>
</evidence>
<keyword evidence="7" id="KW-0648">Protein biosynthesis</keyword>
<proteinExistence type="inferred from homology"/>
<dbReference type="NCBIfam" id="TIGR00499">
    <property type="entry name" value="lysS_bact"/>
    <property type="match status" value="1"/>
</dbReference>
<dbReference type="Pfam" id="PF01336">
    <property type="entry name" value="tRNA_anti-codon"/>
    <property type="match status" value="1"/>
</dbReference>
<keyword evidence="7 8" id="KW-0460">Magnesium</keyword>
<comment type="catalytic activity">
    <reaction evidence="6 7 8">
        <text>tRNA(Lys) + L-lysine + ATP = L-lysyl-tRNA(Lys) + AMP + diphosphate</text>
        <dbReference type="Rhea" id="RHEA:20792"/>
        <dbReference type="Rhea" id="RHEA-COMP:9696"/>
        <dbReference type="Rhea" id="RHEA-COMP:9697"/>
        <dbReference type="ChEBI" id="CHEBI:30616"/>
        <dbReference type="ChEBI" id="CHEBI:32551"/>
        <dbReference type="ChEBI" id="CHEBI:33019"/>
        <dbReference type="ChEBI" id="CHEBI:78442"/>
        <dbReference type="ChEBI" id="CHEBI:78529"/>
        <dbReference type="ChEBI" id="CHEBI:456215"/>
        <dbReference type="EC" id="6.1.1.6"/>
    </reaction>
</comment>
<dbReference type="GO" id="GO:0000049">
    <property type="term" value="F:tRNA binding"/>
    <property type="evidence" value="ECO:0007669"/>
    <property type="project" value="TreeGrafter"/>
</dbReference>
<evidence type="ECO:0000256" key="7">
    <source>
        <dbReference type="HAMAP-Rule" id="MF_00252"/>
    </source>
</evidence>
<comment type="cofactor">
    <cofactor evidence="7 8">
        <name>Mg(2+)</name>
        <dbReference type="ChEBI" id="CHEBI:18420"/>
    </cofactor>
    <text evidence="7 8">Binds 3 Mg(2+) ions per subunit.</text>
</comment>
<evidence type="ECO:0000259" key="10">
    <source>
        <dbReference type="PROSITE" id="PS50862"/>
    </source>
</evidence>
<dbReference type="InterPro" id="IPR018149">
    <property type="entry name" value="Lys-tRNA-synth_II_C"/>
</dbReference>
<keyword evidence="5 7" id="KW-0030">Aminoacyl-tRNA synthetase</keyword>
<dbReference type="InterPro" id="IPR006195">
    <property type="entry name" value="aa-tRNA-synth_II"/>
</dbReference>
<dbReference type="AlphaFoldDB" id="A0A086ZIK3"/>
<evidence type="ECO:0000256" key="3">
    <source>
        <dbReference type="ARBA" id="ARBA00022741"/>
    </source>
</evidence>
<dbReference type="InterPro" id="IPR002313">
    <property type="entry name" value="Lys-tRNA-ligase_II"/>
</dbReference>
<dbReference type="GO" id="GO:0000287">
    <property type="term" value="F:magnesium ion binding"/>
    <property type="evidence" value="ECO:0007669"/>
    <property type="project" value="UniProtKB-UniRule"/>
</dbReference>
<evidence type="ECO:0000256" key="1">
    <source>
        <dbReference type="ARBA" id="ARBA00022598"/>
    </source>
</evidence>
<evidence type="ECO:0000256" key="9">
    <source>
        <dbReference type="SAM" id="MobiDB-lite"/>
    </source>
</evidence>
<feature type="region of interest" description="Disordered" evidence="9">
    <location>
        <begin position="11"/>
        <end position="30"/>
    </location>
</feature>
<dbReference type="PANTHER" id="PTHR42918:SF15">
    <property type="entry name" value="LYSINE--TRNA LIGASE, CHLOROPLASTIC_MITOCHONDRIAL"/>
    <property type="match status" value="1"/>
</dbReference>
<reference evidence="11 12" key="1">
    <citation type="submission" date="2014-03" db="EMBL/GenBank/DDBJ databases">
        <title>Genomics of Bifidobacteria.</title>
        <authorList>
            <person name="Ventura M."/>
            <person name="Milani C."/>
            <person name="Lugli G.A."/>
        </authorList>
    </citation>
    <scope>NUCLEOTIDE SEQUENCE [LARGE SCALE GENOMIC DNA]</scope>
    <source>
        <strain evidence="11 12">LMG 10736</strain>
    </source>
</reference>
<keyword evidence="3 7" id="KW-0547">Nucleotide-binding</keyword>
<feature type="binding site" evidence="7">
    <location>
        <position position="491"/>
    </location>
    <ligand>
        <name>Mg(2+)</name>
        <dbReference type="ChEBI" id="CHEBI:18420"/>
        <label>2</label>
    </ligand>
</feature>
<dbReference type="EC" id="6.1.1.6" evidence="7"/>
<dbReference type="Pfam" id="PF00152">
    <property type="entry name" value="tRNA-synt_2"/>
    <property type="match status" value="1"/>
</dbReference>
<dbReference type="GO" id="GO:0006430">
    <property type="term" value="P:lysyl-tRNA aminoacylation"/>
    <property type="evidence" value="ECO:0007669"/>
    <property type="project" value="UniProtKB-UniRule"/>
</dbReference>
<accession>A0A086ZIK3</accession>
<keyword evidence="12" id="KW-1185">Reference proteome</keyword>
<dbReference type="Gene3D" id="3.30.930.10">
    <property type="entry name" value="Bira Bifunctional Protein, Domain 2"/>
    <property type="match status" value="1"/>
</dbReference>
<evidence type="ECO:0000256" key="4">
    <source>
        <dbReference type="ARBA" id="ARBA00022840"/>
    </source>
</evidence>
<keyword evidence="2 7" id="KW-0479">Metal-binding</keyword>
<dbReference type="InterPro" id="IPR044136">
    <property type="entry name" value="Lys-tRNA-ligase_II_N"/>
</dbReference>
<dbReference type="PROSITE" id="PS50862">
    <property type="entry name" value="AA_TRNA_LIGASE_II"/>
    <property type="match status" value="1"/>
</dbReference>
<feature type="domain" description="Aminoacyl-transfer RNA synthetases class-II family profile" evidence="10">
    <location>
        <begin position="249"/>
        <end position="571"/>
    </location>
</feature>
<evidence type="ECO:0000256" key="8">
    <source>
        <dbReference type="RuleBase" id="RU000336"/>
    </source>
</evidence>
<dbReference type="InterPro" id="IPR012340">
    <property type="entry name" value="NA-bd_OB-fold"/>
</dbReference>
<keyword evidence="7" id="KW-0963">Cytoplasm</keyword>
<dbReference type="InterPro" id="IPR004365">
    <property type="entry name" value="NA-bd_OB_tRNA"/>
</dbReference>
<comment type="subcellular location">
    <subcellularLocation>
        <location evidence="7">Cytoplasm</location>
    </subcellularLocation>
</comment>
<dbReference type="NCBIfam" id="NF001756">
    <property type="entry name" value="PRK00484.1"/>
    <property type="match status" value="1"/>
</dbReference>
<protein>
    <recommendedName>
        <fullName evidence="7">Lysine--tRNA ligase</fullName>
        <ecNumber evidence="7">6.1.1.6</ecNumber>
    </recommendedName>
    <alternativeName>
        <fullName evidence="7">Lysyl-tRNA synthetase</fullName>
        <shortName evidence="7">LysRS</shortName>
    </alternativeName>
</protein>
<dbReference type="Gene3D" id="2.40.50.140">
    <property type="entry name" value="Nucleic acid-binding proteins"/>
    <property type="match status" value="1"/>
</dbReference>
<evidence type="ECO:0000256" key="2">
    <source>
        <dbReference type="ARBA" id="ARBA00022723"/>
    </source>
</evidence>
<comment type="similarity">
    <text evidence="7">Belongs to the class-II aminoacyl-tRNA synthetase family.</text>
</comment>
<organism evidence="11 12">
    <name type="scientific">Bifidobacterium boum</name>
    <dbReference type="NCBI Taxonomy" id="78343"/>
    <lineage>
        <taxon>Bacteria</taxon>
        <taxon>Bacillati</taxon>
        <taxon>Actinomycetota</taxon>
        <taxon>Actinomycetes</taxon>
        <taxon>Bifidobacteriales</taxon>
        <taxon>Bifidobacteriaceae</taxon>
        <taxon>Bifidobacterium</taxon>
    </lineage>
</organism>